<protein>
    <submittedName>
        <fullName evidence="1">Phosphoadenosine phosphosulfate reductase</fullName>
    </submittedName>
</protein>
<dbReference type="Gene3D" id="3.40.50.620">
    <property type="entry name" value="HUPs"/>
    <property type="match status" value="1"/>
</dbReference>
<gene>
    <name evidence="1" type="ORF">HKBW3S03_01925</name>
</gene>
<name>A0A6V8NJU9_9ACTN</name>
<evidence type="ECO:0000313" key="2">
    <source>
        <dbReference type="Proteomes" id="UP000574717"/>
    </source>
</evidence>
<accession>A0A6V8NJU9</accession>
<evidence type="ECO:0000313" key="1">
    <source>
        <dbReference type="EMBL" id="GFP20423.1"/>
    </source>
</evidence>
<comment type="caution">
    <text evidence="1">The sequence shown here is derived from an EMBL/GenBank/DDBJ whole genome shotgun (WGS) entry which is preliminary data.</text>
</comment>
<organism evidence="1 2">
    <name type="scientific">Candidatus Hakubella thermalkaliphila</name>
    <dbReference type="NCBI Taxonomy" id="2754717"/>
    <lineage>
        <taxon>Bacteria</taxon>
        <taxon>Bacillati</taxon>
        <taxon>Actinomycetota</taxon>
        <taxon>Actinomycetota incertae sedis</taxon>
        <taxon>Candidatus Hakubellales</taxon>
        <taxon>Candidatus Hakubellaceae</taxon>
        <taxon>Candidatus Hakubella</taxon>
    </lineage>
</organism>
<proteinExistence type="predicted"/>
<dbReference type="EMBL" id="BLRU01000421">
    <property type="protein sequence ID" value="GFP20423.1"/>
    <property type="molecule type" value="Genomic_DNA"/>
</dbReference>
<dbReference type="AlphaFoldDB" id="A0A6V8NJU9"/>
<dbReference type="Proteomes" id="UP000574717">
    <property type="component" value="Unassembled WGS sequence"/>
</dbReference>
<sequence>NTTIEYPDTHNYMDRFFGNNGGIPLRENSSDQAFLEMCKLIGPPSMLNAWCCSVFKASPISRLINEVKGEEGVISFEGVRRR</sequence>
<dbReference type="InterPro" id="IPR014729">
    <property type="entry name" value="Rossmann-like_a/b/a_fold"/>
</dbReference>
<feature type="non-terminal residue" evidence="1">
    <location>
        <position position="1"/>
    </location>
</feature>
<reference evidence="1 2" key="1">
    <citation type="journal article" date="2020" name="Front. Microbiol.">
        <title>Single-cell genomics of novel Actinobacteria with the Wood-Ljungdahl pathway discovered in a serpentinizing system.</title>
        <authorList>
            <person name="Merino N."/>
            <person name="Kawai M."/>
            <person name="Boyd E.S."/>
            <person name="Colman D.R."/>
            <person name="McGlynn S.E."/>
            <person name="Nealson K.H."/>
            <person name="Kurokawa K."/>
            <person name="Hongoh Y."/>
        </authorList>
    </citation>
    <scope>NUCLEOTIDE SEQUENCE [LARGE SCALE GENOMIC DNA]</scope>
    <source>
        <strain evidence="1 2">S03</strain>
    </source>
</reference>